<keyword evidence="4 11" id="KW-0418">Kinase</keyword>
<dbReference type="SMART" id="SM00298">
    <property type="entry name" value="CHROMO"/>
    <property type="match status" value="1"/>
</dbReference>
<dbReference type="GO" id="GO:0005634">
    <property type="term" value="C:nucleus"/>
    <property type="evidence" value="ECO:0007669"/>
    <property type="project" value="TreeGrafter"/>
</dbReference>
<evidence type="ECO:0000256" key="8">
    <source>
        <dbReference type="SAM" id="MobiDB-lite"/>
    </source>
</evidence>
<dbReference type="Gene3D" id="3.30.200.20">
    <property type="entry name" value="Phosphorylase Kinase, domain 1"/>
    <property type="match status" value="1"/>
</dbReference>
<evidence type="ECO:0000256" key="4">
    <source>
        <dbReference type="ARBA" id="ARBA00022777"/>
    </source>
</evidence>
<keyword evidence="12" id="KW-1185">Reference proteome</keyword>
<feature type="domain" description="Protein kinase" evidence="9">
    <location>
        <begin position="138"/>
        <end position="382"/>
    </location>
</feature>
<feature type="region of interest" description="Disordered" evidence="8">
    <location>
        <begin position="458"/>
        <end position="482"/>
    </location>
</feature>
<organism evidence="11 12">
    <name type="scientific">Ditylenchus destructor</name>
    <dbReference type="NCBI Taxonomy" id="166010"/>
    <lineage>
        <taxon>Eukaryota</taxon>
        <taxon>Metazoa</taxon>
        <taxon>Ecdysozoa</taxon>
        <taxon>Nematoda</taxon>
        <taxon>Chromadorea</taxon>
        <taxon>Rhabditida</taxon>
        <taxon>Tylenchina</taxon>
        <taxon>Tylenchomorpha</taxon>
        <taxon>Sphaerularioidea</taxon>
        <taxon>Anguinidae</taxon>
        <taxon>Anguininae</taxon>
        <taxon>Ditylenchus</taxon>
    </lineage>
</organism>
<name>A0AAD4MIT7_9BILA</name>
<evidence type="ECO:0000259" key="10">
    <source>
        <dbReference type="PROSITE" id="PS50013"/>
    </source>
</evidence>
<keyword evidence="2" id="KW-0808">Transferase</keyword>
<evidence type="ECO:0000259" key="9">
    <source>
        <dbReference type="PROSITE" id="PS50011"/>
    </source>
</evidence>
<dbReference type="PANTHER" id="PTHR24345">
    <property type="entry name" value="SERINE/THREONINE-PROTEIN KINASE PLK"/>
    <property type="match status" value="1"/>
</dbReference>
<gene>
    <name evidence="11" type="ORF">DdX_19548</name>
</gene>
<evidence type="ECO:0000256" key="2">
    <source>
        <dbReference type="ARBA" id="ARBA00022679"/>
    </source>
</evidence>
<dbReference type="InterPro" id="IPR011009">
    <property type="entry name" value="Kinase-like_dom_sf"/>
</dbReference>
<proteinExistence type="inferred from homology"/>
<keyword evidence="5 6" id="KW-0067">ATP-binding</keyword>
<dbReference type="InterPro" id="IPR017441">
    <property type="entry name" value="Protein_kinase_ATP_BS"/>
</dbReference>
<dbReference type="Proteomes" id="UP001201812">
    <property type="component" value="Unassembled WGS sequence"/>
</dbReference>
<dbReference type="Pfam" id="PF00385">
    <property type="entry name" value="Chromo"/>
    <property type="match status" value="1"/>
</dbReference>
<dbReference type="GO" id="GO:0004674">
    <property type="term" value="F:protein serine/threonine kinase activity"/>
    <property type="evidence" value="ECO:0007669"/>
    <property type="project" value="UniProtKB-KW"/>
</dbReference>
<dbReference type="SUPFAM" id="SSF54160">
    <property type="entry name" value="Chromo domain-like"/>
    <property type="match status" value="1"/>
</dbReference>
<feature type="domain" description="Chromo" evidence="10">
    <location>
        <begin position="402"/>
        <end position="461"/>
    </location>
</feature>
<evidence type="ECO:0000313" key="12">
    <source>
        <dbReference type="Proteomes" id="UP001201812"/>
    </source>
</evidence>
<dbReference type="SMART" id="SM00220">
    <property type="entry name" value="S_TKc"/>
    <property type="match status" value="1"/>
</dbReference>
<dbReference type="Gene3D" id="1.10.510.10">
    <property type="entry name" value="Transferase(Phosphotransferase) domain 1"/>
    <property type="match status" value="1"/>
</dbReference>
<dbReference type="Pfam" id="PF00069">
    <property type="entry name" value="Pkinase"/>
    <property type="match status" value="1"/>
</dbReference>
<dbReference type="PROSITE" id="PS00108">
    <property type="entry name" value="PROTEIN_KINASE_ST"/>
    <property type="match status" value="1"/>
</dbReference>
<dbReference type="InterPro" id="IPR008271">
    <property type="entry name" value="Ser/Thr_kinase_AS"/>
</dbReference>
<dbReference type="InterPro" id="IPR000719">
    <property type="entry name" value="Prot_kinase_dom"/>
</dbReference>
<keyword evidence="3 6" id="KW-0547">Nucleotide-binding</keyword>
<dbReference type="EMBL" id="JAKKPZ010000398">
    <property type="protein sequence ID" value="KAI1695501.1"/>
    <property type="molecule type" value="Genomic_DNA"/>
</dbReference>
<dbReference type="GO" id="GO:0005524">
    <property type="term" value="F:ATP binding"/>
    <property type="evidence" value="ECO:0007669"/>
    <property type="project" value="UniProtKB-UniRule"/>
</dbReference>
<feature type="compositionally biased region" description="Basic and acidic residues" evidence="8">
    <location>
        <begin position="458"/>
        <end position="471"/>
    </location>
</feature>
<evidence type="ECO:0000256" key="1">
    <source>
        <dbReference type="ARBA" id="ARBA00022527"/>
    </source>
</evidence>
<evidence type="ECO:0000256" key="6">
    <source>
        <dbReference type="PROSITE-ProRule" id="PRU10141"/>
    </source>
</evidence>
<dbReference type="PROSITE" id="PS50013">
    <property type="entry name" value="CHROMO_2"/>
    <property type="match status" value="1"/>
</dbReference>
<dbReference type="InterPro" id="IPR000953">
    <property type="entry name" value="Chromo/chromo_shadow_dom"/>
</dbReference>
<dbReference type="Gene3D" id="2.40.50.40">
    <property type="match status" value="1"/>
</dbReference>
<comment type="caution">
    <text evidence="11">The sequence shown here is derived from an EMBL/GenBank/DDBJ whole genome shotgun (WGS) entry which is preliminary data.</text>
</comment>
<evidence type="ECO:0000256" key="3">
    <source>
        <dbReference type="ARBA" id="ARBA00022741"/>
    </source>
</evidence>
<keyword evidence="1 7" id="KW-0723">Serine/threonine-protein kinase</keyword>
<dbReference type="PROSITE" id="PS50011">
    <property type="entry name" value="PROTEIN_KINASE_DOM"/>
    <property type="match status" value="1"/>
</dbReference>
<reference evidence="11" key="1">
    <citation type="submission" date="2022-01" db="EMBL/GenBank/DDBJ databases">
        <title>Genome Sequence Resource for Two Populations of Ditylenchus destructor, the Migratory Endoparasitic Phytonematode.</title>
        <authorList>
            <person name="Zhang H."/>
            <person name="Lin R."/>
            <person name="Xie B."/>
        </authorList>
    </citation>
    <scope>NUCLEOTIDE SEQUENCE</scope>
    <source>
        <strain evidence="11">BazhouSP</strain>
    </source>
</reference>
<evidence type="ECO:0000313" key="11">
    <source>
        <dbReference type="EMBL" id="KAI1695501.1"/>
    </source>
</evidence>
<dbReference type="InterPro" id="IPR016197">
    <property type="entry name" value="Chromo-like_dom_sf"/>
</dbReference>
<protein>
    <submittedName>
        <fullName evidence="11">Protein kinase domain-containing protein</fullName>
    </submittedName>
</protein>
<feature type="binding site" evidence="6">
    <location>
        <position position="167"/>
    </location>
    <ligand>
        <name>ATP</name>
        <dbReference type="ChEBI" id="CHEBI:30616"/>
    </ligand>
</feature>
<dbReference type="PROSITE" id="PS00107">
    <property type="entry name" value="PROTEIN_KINASE_ATP"/>
    <property type="match status" value="1"/>
</dbReference>
<dbReference type="PANTHER" id="PTHR24345:SF0">
    <property type="entry name" value="CELL CYCLE SERINE_THREONINE-PROTEIN KINASE CDC5_MSD2"/>
    <property type="match status" value="1"/>
</dbReference>
<accession>A0AAD4MIT7</accession>
<sequence>MFVWKFRHFVSEHFGRRALALSEAKQRVPRKEGPKAGINQADAHRYDECPRFHSRYLRSFCTAINDSMEMSEAYGESRTRPRRSVKPIERCSTLFKSDKQIKKEKELRMTAEERNKKLTKTGTSPKQSFSFAGTKRVFRIVRILGTGTTSRCYEIEDISTKVRYAMKRVDREQRNIALREANIYENLYHENILRCVGLFENEQFVFLVLQMGENGSLLDMLRIRGRFNELETCYFLHQILSACDHIHSSEFVHHDLKLNNIFLNKDFRVKVGDFGISTKATEAITGLYGTPNYIAPEMFDETRPHTNKVDMWAIGIMAYAMLLGRPPFETDKLDKTYAKIKQNIVRFPKHVSAEARALVRALLSSDPAKRPSAAEAISMPFFDRELPQTLPKSCMTRPATFYEVESIVDKRVNKKGQVEYLIRWKGYDDASNSWMPASRISNADLVEEFEQNAEVTVEMRRRSTGSKEPKKQRAHRTSSIWN</sequence>
<evidence type="ECO:0000256" key="5">
    <source>
        <dbReference type="ARBA" id="ARBA00022840"/>
    </source>
</evidence>
<dbReference type="SUPFAM" id="SSF56112">
    <property type="entry name" value="Protein kinase-like (PK-like)"/>
    <property type="match status" value="1"/>
</dbReference>
<dbReference type="InterPro" id="IPR023780">
    <property type="entry name" value="Chromo_domain"/>
</dbReference>
<comment type="similarity">
    <text evidence="7">Belongs to the protein kinase superfamily.</text>
</comment>
<evidence type="ECO:0000256" key="7">
    <source>
        <dbReference type="RuleBase" id="RU000304"/>
    </source>
</evidence>
<dbReference type="AlphaFoldDB" id="A0AAD4MIT7"/>
<dbReference type="CDD" id="cd00024">
    <property type="entry name" value="CD_CSD"/>
    <property type="match status" value="1"/>
</dbReference>